<evidence type="ECO:0000256" key="1">
    <source>
        <dbReference type="SAM" id="MobiDB-lite"/>
    </source>
</evidence>
<feature type="compositionally biased region" description="Basic and acidic residues" evidence="1">
    <location>
        <begin position="1"/>
        <end position="13"/>
    </location>
</feature>
<comment type="caution">
    <text evidence="2">The sequence shown here is derived from an EMBL/GenBank/DDBJ whole genome shotgun (WGS) entry which is preliminary data.</text>
</comment>
<dbReference type="PANTHER" id="PTHR46060:SF1">
    <property type="entry name" value="MARINER MOS1 TRANSPOSASE-LIKE PROTEIN"/>
    <property type="match status" value="1"/>
</dbReference>
<dbReference type="PANTHER" id="PTHR46060">
    <property type="entry name" value="MARINER MOS1 TRANSPOSASE-LIKE PROTEIN"/>
    <property type="match status" value="1"/>
</dbReference>
<gene>
    <name evidence="2" type="ORF">B7P43_G03469</name>
</gene>
<dbReference type="AlphaFoldDB" id="A0A2J7QW80"/>
<feature type="non-terminal residue" evidence="2">
    <location>
        <position position="1"/>
    </location>
</feature>
<name>A0A2J7QW80_9NEOP</name>
<reference evidence="2 3" key="1">
    <citation type="submission" date="2017-12" db="EMBL/GenBank/DDBJ databases">
        <title>Hemimetabolous genomes reveal molecular basis of termite eusociality.</title>
        <authorList>
            <person name="Harrison M.C."/>
            <person name="Jongepier E."/>
            <person name="Robertson H.M."/>
            <person name="Arning N."/>
            <person name="Bitard-Feildel T."/>
            <person name="Chao H."/>
            <person name="Childers C.P."/>
            <person name="Dinh H."/>
            <person name="Doddapaneni H."/>
            <person name="Dugan S."/>
            <person name="Gowin J."/>
            <person name="Greiner C."/>
            <person name="Han Y."/>
            <person name="Hu H."/>
            <person name="Hughes D.S.T."/>
            <person name="Huylmans A.-K."/>
            <person name="Kemena C."/>
            <person name="Kremer L.P.M."/>
            <person name="Lee S.L."/>
            <person name="Lopez-Ezquerra A."/>
            <person name="Mallet L."/>
            <person name="Monroy-Kuhn J.M."/>
            <person name="Moser A."/>
            <person name="Murali S.C."/>
            <person name="Muzny D.M."/>
            <person name="Otani S."/>
            <person name="Piulachs M.-D."/>
            <person name="Poelchau M."/>
            <person name="Qu J."/>
            <person name="Schaub F."/>
            <person name="Wada-Katsumata A."/>
            <person name="Worley K.C."/>
            <person name="Xie Q."/>
            <person name="Ylla G."/>
            <person name="Poulsen M."/>
            <person name="Gibbs R.A."/>
            <person name="Schal C."/>
            <person name="Richards S."/>
            <person name="Belles X."/>
            <person name="Korb J."/>
            <person name="Bornberg-Bauer E."/>
        </authorList>
    </citation>
    <scope>NUCLEOTIDE SEQUENCE [LARGE SCALE GENOMIC DNA]</scope>
    <source>
        <tissue evidence="2">Whole body</tissue>
    </source>
</reference>
<dbReference type="InParanoid" id="A0A2J7QW80"/>
<evidence type="ECO:0000313" key="2">
    <source>
        <dbReference type="EMBL" id="PNF32843.1"/>
    </source>
</evidence>
<feature type="region of interest" description="Disordered" evidence="1">
    <location>
        <begin position="1"/>
        <end position="24"/>
    </location>
</feature>
<keyword evidence="3" id="KW-1185">Reference proteome</keyword>
<evidence type="ECO:0008006" key="4">
    <source>
        <dbReference type="Google" id="ProtNLM"/>
    </source>
</evidence>
<protein>
    <recommendedName>
        <fullName evidence="4">Mos1 transposase HTH domain-containing protein</fullName>
    </recommendedName>
</protein>
<dbReference type="STRING" id="105785.A0A2J7QW80"/>
<organism evidence="2 3">
    <name type="scientific">Cryptotermes secundus</name>
    <dbReference type="NCBI Taxonomy" id="105785"/>
    <lineage>
        <taxon>Eukaryota</taxon>
        <taxon>Metazoa</taxon>
        <taxon>Ecdysozoa</taxon>
        <taxon>Arthropoda</taxon>
        <taxon>Hexapoda</taxon>
        <taxon>Insecta</taxon>
        <taxon>Pterygota</taxon>
        <taxon>Neoptera</taxon>
        <taxon>Polyneoptera</taxon>
        <taxon>Dictyoptera</taxon>
        <taxon>Blattodea</taxon>
        <taxon>Blattoidea</taxon>
        <taxon>Termitoidae</taxon>
        <taxon>Kalotermitidae</taxon>
        <taxon>Cryptotermitinae</taxon>
        <taxon>Cryptotermes</taxon>
    </lineage>
</organism>
<evidence type="ECO:0000313" key="3">
    <source>
        <dbReference type="Proteomes" id="UP000235965"/>
    </source>
</evidence>
<sequence length="154" mass="17656">QFKEGRTSCDNEPKQAWPRTSRSDNMVEQVEKVVLEDRRLSVENITSKVGISVGSVHTILHEDLRMRKVSSRWEPRILADDHKAARMAICQATLTPISLDNNLEVVVELRAQIIQAHNEITEDMCRRVFSNIKVHVEEAARCKGGHTEHLIHRE</sequence>
<accession>A0A2J7QW80</accession>
<dbReference type="Proteomes" id="UP000235965">
    <property type="component" value="Unassembled WGS sequence"/>
</dbReference>
<dbReference type="InterPro" id="IPR052709">
    <property type="entry name" value="Transposase-MT_Hybrid"/>
</dbReference>
<proteinExistence type="predicted"/>
<dbReference type="EMBL" id="NEVH01009766">
    <property type="protein sequence ID" value="PNF32843.1"/>
    <property type="molecule type" value="Genomic_DNA"/>
</dbReference>